<dbReference type="Proteomes" id="UP000052982">
    <property type="component" value="Unassembled WGS sequence"/>
</dbReference>
<feature type="region of interest" description="Disordered" evidence="1">
    <location>
        <begin position="78"/>
        <end position="162"/>
    </location>
</feature>
<evidence type="ECO:0000256" key="1">
    <source>
        <dbReference type="SAM" id="MobiDB-lite"/>
    </source>
</evidence>
<keyword evidence="2" id="KW-1133">Transmembrane helix</keyword>
<feature type="compositionally biased region" description="Acidic residues" evidence="1">
    <location>
        <begin position="122"/>
        <end position="131"/>
    </location>
</feature>
<sequence>MLRAQPGDARSRFRAADPPGAAAMYPSPDDFDQPLPPPDPARARDRDRGLRRGRRLTRWIAVAAVTGAAALGSLYTHLLPGSSASPVPSGPPLQNPTASSSVVPKSNGGEDQGSTARHEADDGGDEGEDDAGAAQASQPAPRPPAQPPAPTQQPPHTTTGAS</sequence>
<gene>
    <name evidence="3" type="ORF">AQJ64_10320</name>
</gene>
<feature type="region of interest" description="Disordered" evidence="1">
    <location>
        <begin position="1"/>
        <end position="56"/>
    </location>
</feature>
<feature type="transmembrane region" description="Helical" evidence="2">
    <location>
        <begin position="56"/>
        <end position="75"/>
    </location>
</feature>
<keyword evidence="2" id="KW-0472">Membrane</keyword>
<dbReference type="EMBL" id="LMWW01000010">
    <property type="protein sequence ID" value="KUN86401.1"/>
    <property type="molecule type" value="Genomic_DNA"/>
</dbReference>
<proteinExistence type="predicted"/>
<reference evidence="3 4" key="1">
    <citation type="submission" date="2015-10" db="EMBL/GenBank/DDBJ databases">
        <title>Draft genome sequence of Streptomyces griseoruber DSM 40281, type strain for the species Streptomyces griseoruber.</title>
        <authorList>
            <person name="Ruckert C."/>
            <person name="Winkler A."/>
            <person name="Kalinowski J."/>
            <person name="Kampfer P."/>
            <person name="Glaeser S."/>
        </authorList>
    </citation>
    <scope>NUCLEOTIDE SEQUENCE [LARGE SCALE GENOMIC DNA]</scope>
    <source>
        <strain evidence="3 4">DSM 40281</strain>
    </source>
</reference>
<dbReference type="STRING" id="1943.AQJ64_10320"/>
<organism evidence="3 4">
    <name type="scientific">Streptomyces griseoruber</name>
    <dbReference type="NCBI Taxonomy" id="1943"/>
    <lineage>
        <taxon>Bacteria</taxon>
        <taxon>Bacillati</taxon>
        <taxon>Actinomycetota</taxon>
        <taxon>Actinomycetes</taxon>
        <taxon>Kitasatosporales</taxon>
        <taxon>Streptomycetaceae</taxon>
        <taxon>Streptomyces</taxon>
    </lineage>
</organism>
<protein>
    <submittedName>
        <fullName evidence="3">Uncharacterized protein</fullName>
    </submittedName>
</protein>
<evidence type="ECO:0000313" key="4">
    <source>
        <dbReference type="Proteomes" id="UP000052982"/>
    </source>
</evidence>
<feature type="compositionally biased region" description="Pro residues" evidence="1">
    <location>
        <begin position="140"/>
        <end position="153"/>
    </location>
</feature>
<evidence type="ECO:0000313" key="3">
    <source>
        <dbReference type="EMBL" id="KUN86401.1"/>
    </source>
</evidence>
<dbReference type="AlphaFoldDB" id="A0A124I4D0"/>
<feature type="compositionally biased region" description="Polar residues" evidence="1">
    <location>
        <begin position="95"/>
        <end position="104"/>
    </location>
</feature>
<accession>A0A124I4D0</accession>
<comment type="caution">
    <text evidence="3">The sequence shown here is derived from an EMBL/GenBank/DDBJ whole genome shotgun (WGS) entry which is preliminary data.</text>
</comment>
<name>A0A124I4D0_9ACTN</name>
<feature type="compositionally biased region" description="Basic and acidic residues" evidence="1">
    <location>
        <begin position="41"/>
        <end position="50"/>
    </location>
</feature>
<keyword evidence="4" id="KW-1185">Reference proteome</keyword>
<evidence type="ECO:0000256" key="2">
    <source>
        <dbReference type="SAM" id="Phobius"/>
    </source>
</evidence>
<keyword evidence="2" id="KW-0812">Transmembrane</keyword>